<gene>
    <name evidence="1" type="ORF">S100892_01136</name>
</gene>
<dbReference type="EMBL" id="CP021474">
    <property type="protein sequence ID" value="ARW19709.1"/>
    <property type="molecule type" value="Genomic_DNA"/>
</dbReference>
<sequence>MKYIYRAYVAGGQYEDYEEYEIGFSFDKNKILTMIDEFIAEPSLYSQGVFEYISVQRFALDEFKPLDPDKGYKMDDLYEVNYSSNHYFVKTEQKYWDEFLNDEEVEAK</sequence>
<protein>
    <submittedName>
        <fullName evidence="1">Uncharacterized protein</fullName>
    </submittedName>
</protein>
<accession>A0A1Y0VV57</accession>
<dbReference type="Proteomes" id="UP000196118">
    <property type="component" value="Chromosome"/>
</dbReference>
<proteinExistence type="predicted"/>
<dbReference type="AlphaFoldDB" id="A0A1Y0VV57"/>
<reference evidence="1 2" key="1">
    <citation type="submission" date="2017-05" db="EMBL/GenBank/DDBJ databases">
        <title>Genome sequence of Pediococcus pentosaceus strain SRCM100892.</title>
        <authorList>
            <person name="Cho S.H."/>
        </authorList>
    </citation>
    <scope>NUCLEOTIDE SEQUENCE [LARGE SCALE GENOMIC DNA]</scope>
    <source>
        <strain evidence="1 2">SRCM100892</strain>
    </source>
</reference>
<evidence type="ECO:0000313" key="1">
    <source>
        <dbReference type="EMBL" id="ARW19709.1"/>
    </source>
</evidence>
<evidence type="ECO:0000313" key="2">
    <source>
        <dbReference type="Proteomes" id="UP000196118"/>
    </source>
</evidence>
<organism evidence="1 2">
    <name type="scientific">Pediococcus pentosaceus</name>
    <dbReference type="NCBI Taxonomy" id="1255"/>
    <lineage>
        <taxon>Bacteria</taxon>
        <taxon>Bacillati</taxon>
        <taxon>Bacillota</taxon>
        <taxon>Bacilli</taxon>
        <taxon>Lactobacillales</taxon>
        <taxon>Lactobacillaceae</taxon>
        <taxon>Pediococcus</taxon>
    </lineage>
</organism>
<name>A0A1Y0VV57_PEDPE</name>